<reference evidence="2" key="1">
    <citation type="submission" date="2020-07" db="EMBL/GenBank/DDBJ databases">
        <title>Genome sequence and genetic diversity analysis of an under-domesticated orphan crop, white fonio (Digitaria exilis).</title>
        <authorList>
            <person name="Bennetzen J.L."/>
            <person name="Chen S."/>
            <person name="Ma X."/>
            <person name="Wang X."/>
            <person name="Yssel A.E.J."/>
            <person name="Chaluvadi S.R."/>
            <person name="Johnson M."/>
            <person name="Gangashetty P."/>
            <person name="Hamidou F."/>
            <person name="Sanogo M.D."/>
            <person name="Zwaenepoel A."/>
            <person name="Wallace J."/>
            <person name="Van De Peer Y."/>
            <person name="Van Deynze A."/>
        </authorList>
    </citation>
    <scope>NUCLEOTIDE SEQUENCE</scope>
    <source>
        <tissue evidence="2">Leaves</tissue>
    </source>
</reference>
<keyword evidence="3" id="KW-1185">Reference proteome</keyword>
<gene>
    <name evidence="2" type="ORF">HU200_010250</name>
</gene>
<feature type="region of interest" description="Disordered" evidence="1">
    <location>
        <begin position="1"/>
        <end position="102"/>
    </location>
</feature>
<accession>A0A835FJZ7</accession>
<dbReference type="EMBL" id="JACEFO010000718">
    <property type="protein sequence ID" value="KAF8759221.1"/>
    <property type="molecule type" value="Genomic_DNA"/>
</dbReference>
<dbReference type="OrthoDB" id="696386at2759"/>
<proteinExistence type="predicted"/>
<organism evidence="2 3">
    <name type="scientific">Digitaria exilis</name>
    <dbReference type="NCBI Taxonomy" id="1010633"/>
    <lineage>
        <taxon>Eukaryota</taxon>
        <taxon>Viridiplantae</taxon>
        <taxon>Streptophyta</taxon>
        <taxon>Embryophyta</taxon>
        <taxon>Tracheophyta</taxon>
        <taxon>Spermatophyta</taxon>
        <taxon>Magnoliopsida</taxon>
        <taxon>Liliopsida</taxon>
        <taxon>Poales</taxon>
        <taxon>Poaceae</taxon>
        <taxon>PACMAD clade</taxon>
        <taxon>Panicoideae</taxon>
        <taxon>Panicodae</taxon>
        <taxon>Paniceae</taxon>
        <taxon>Anthephorinae</taxon>
        <taxon>Digitaria</taxon>
    </lineage>
</organism>
<feature type="compositionally biased region" description="Low complexity" evidence="1">
    <location>
        <begin position="80"/>
        <end position="102"/>
    </location>
</feature>
<feature type="compositionally biased region" description="Polar residues" evidence="1">
    <location>
        <begin position="1"/>
        <end position="13"/>
    </location>
</feature>
<dbReference type="Pfam" id="PF11321">
    <property type="entry name" value="DUF3123"/>
    <property type="match status" value="1"/>
</dbReference>
<dbReference type="AlphaFoldDB" id="A0A835FJZ7"/>
<evidence type="ECO:0000256" key="1">
    <source>
        <dbReference type="SAM" id="MobiDB-lite"/>
    </source>
</evidence>
<sequence length="176" mass="18400">MVMPSRRSSSGMQSIRRELQRRRPKPLAPKTSVAKETSAPPPRPPRQEDPSPTISKSPPASAGAHATRPPLPQAQPSPCPAVISPSTPPLSCSAPSSAGSACRASPTAAAHLKTGTAVGVRTRTTKLKTGKVLVLWLRAMVVSTTHQGYDVVCDGNWELGDPYGTVHSTSLAHTSG</sequence>
<dbReference type="Proteomes" id="UP000636709">
    <property type="component" value="Unassembled WGS sequence"/>
</dbReference>
<evidence type="ECO:0000313" key="3">
    <source>
        <dbReference type="Proteomes" id="UP000636709"/>
    </source>
</evidence>
<protein>
    <submittedName>
        <fullName evidence="2">Uncharacterized protein</fullName>
    </submittedName>
</protein>
<name>A0A835FJZ7_9POAL</name>
<evidence type="ECO:0000313" key="2">
    <source>
        <dbReference type="EMBL" id="KAF8759221.1"/>
    </source>
</evidence>
<feature type="compositionally biased region" description="Pro residues" evidence="1">
    <location>
        <begin position="69"/>
        <end position="79"/>
    </location>
</feature>
<dbReference type="InterPro" id="IPR021470">
    <property type="entry name" value="DUF3123"/>
</dbReference>
<comment type="caution">
    <text evidence="2">The sequence shown here is derived from an EMBL/GenBank/DDBJ whole genome shotgun (WGS) entry which is preliminary data.</text>
</comment>